<reference evidence="4" key="3">
    <citation type="journal article" date="2019" name="Int. J. Syst. Evol. Microbiol.">
        <title>The Global Catalogue of Microorganisms (GCM) 10K type strain sequencing project: providing services to taxonomists for standard genome sequencing and annotation.</title>
        <authorList>
            <consortium name="The Broad Institute Genomics Platform"/>
            <consortium name="The Broad Institute Genome Sequencing Center for Infectious Disease"/>
            <person name="Wu L."/>
            <person name="Ma J."/>
        </authorList>
    </citation>
    <scope>NUCLEOTIDE SEQUENCE [LARGE SCALE GENOMIC DNA]</scope>
    <source>
        <strain evidence="4">CGMCC 1.8884</strain>
    </source>
</reference>
<dbReference type="AlphaFoldDB" id="A0AAV4K3P3"/>
<accession>A0AAV4K3P3</accession>
<dbReference type="InterPro" id="IPR023214">
    <property type="entry name" value="HAD_sf"/>
</dbReference>
<dbReference type="Proteomes" id="UP000652720">
    <property type="component" value="Unassembled WGS sequence"/>
</dbReference>
<dbReference type="PRINTS" id="PR00413">
    <property type="entry name" value="HADHALOGNASE"/>
</dbReference>
<dbReference type="InterPro" id="IPR051540">
    <property type="entry name" value="S-2-haloacid_dehalogenase"/>
</dbReference>
<dbReference type="NCBIfam" id="TIGR01509">
    <property type="entry name" value="HAD-SF-IA-v3"/>
    <property type="match status" value="1"/>
</dbReference>
<dbReference type="Proteomes" id="UP000630135">
    <property type="component" value="Unassembled WGS sequence"/>
</dbReference>
<evidence type="ECO:0000256" key="1">
    <source>
        <dbReference type="ARBA" id="ARBA00022801"/>
    </source>
</evidence>
<proteinExistence type="predicted"/>
<dbReference type="SFLD" id="SFLDS00003">
    <property type="entry name" value="Haloacid_Dehalogenase"/>
    <property type="match status" value="1"/>
</dbReference>
<dbReference type="InterPro" id="IPR036412">
    <property type="entry name" value="HAD-like_sf"/>
</dbReference>
<dbReference type="EMBL" id="BMMA01000004">
    <property type="protein sequence ID" value="GGI75991.1"/>
    <property type="molecule type" value="Genomic_DNA"/>
</dbReference>
<organism evidence="2 5">
    <name type="scientific">Deinococcus wulumuqiensis</name>
    <dbReference type="NCBI Taxonomy" id="980427"/>
    <lineage>
        <taxon>Bacteria</taxon>
        <taxon>Thermotogati</taxon>
        <taxon>Deinococcota</taxon>
        <taxon>Deinococci</taxon>
        <taxon>Deinococcales</taxon>
        <taxon>Deinococcaceae</taxon>
        <taxon>Deinococcus</taxon>
    </lineage>
</organism>
<dbReference type="PANTHER" id="PTHR43316">
    <property type="entry name" value="HYDROLASE, HALOACID DELAHOGENASE-RELATED"/>
    <property type="match status" value="1"/>
</dbReference>
<dbReference type="SFLD" id="SFLDG01129">
    <property type="entry name" value="C1.5:_HAD__Beta-PGM__Phosphata"/>
    <property type="match status" value="1"/>
</dbReference>
<reference evidence="2" key="2">
    <citation type="journal article" date="2014" name="Int. J. Syst. Evol. Microbiol.">
        <title>Complete genome sequence of Corynebacterium casei LMG S-19264T (=DSM 44701T), isolated from a smear-ripened cheese.</title>
        <authorList>
            <consortium name="US DOE Joint Genome Institute (JGI-PGF)"/>
            <person name="Walter F."/>
            <person name="Albersmeier A."/>
            <person name="Kalinowski J."/>
            <person name="Ruckert C."/>
        </authorList>
    </citation>
    <scope>NUCLEOTIDE SEQUENCE</scope>
    <source>
        <strain evidence="2">CGMCC 1.8885</strain>
    </source>
</reference>
<keyword evidence="1 2" id="KW-0378">Hydrolase</keyword>
<sequence length="230" mass="24987">MSLSSLSPSSAPPTLKAVLFDRDDTLAVTDPAVYREAAQWLAGRFGLDPRQAGQTLAGLWQERMNDWWDLRSHEDETQFWEAYGGELTGRLGLPPAAAAEVTGAYPYERYMKPVSGAREVLTELRRRGLKIGVLSNTLPSIERTLDAIGLRDLVDVPLATCLLGVHKPEAQAFALAADALGLPPAEILFIDDLIENVEAARAVGMRAEQIDLSGQTAGALHSLREVLDLV</sequence>
<dbReference type="PANTHER" id="PTHR43316:SF3">
    <property type="entry name" value="HALOACID DEHALOGENASE, TYPE II (AFU_ORTHOLOGUE AFUA_2G07750)-RELATED"/>
    <property type="match status" value="1"/>
</dbReference>
<dbReference type="InterPro" id="IPR006439">
    <property type="entry name" value="HAD-SF_hydro_IA"/>
</dbReference>
<evidence type="ECO:0000313" key="2">
    <source>
        <dbReference type="EMBL" id="GGI75991.1"/>
    </source>
</evidence>
<reference evidence="3" key="1">
    <citation type="journal article" date="2014" name="Int. J. Syst. Evol. Microbiol.">
        <title>Complete genome of a new Firmicutes species belonging to the dominant human colonic microbiota ('Ruminococcus bicirculans') reveals two chromosomes and a selective capacity to utilize plant glucans.</title>
        <authorList>
            <consortium name="NISC Comparative Sequencing Program"/>
            <person name="Wegmann U."/>
            <person name="Louis P."/>
            <person name="Goesmann A."/>
            <person name="Henrissat B."/>
            <person name="Duncan S.H."/>
            <person name="Flint H.J."/>
        </authorList>
    </citation>
    <scope>NUCLEOTIDE SEQUENCE</scope>
    <source>
        <strain evidence="3">CGMCC 1.8884</strain>
    </source>
</reference>
<dbReference type="RefSeq" id="WP_051056450.1">
    <property type="nucleotide sequence ID" value="NZ_BMLZ01000003.1"/>
</dbReference>
<reference evidence="2" key="4">
    <citation type="submission" date="2023-08" db="EMBL/GenBank/DDBJ databases">
        <authorList>
            <person name="Sun Q."/>
            <person name="Zhou Y."/>
        </authorList>
    </citation>
    <scope>NUCLEOTIDE SEQUENCE</scope>
    <source>
        <strain evidence="3">CGMCC 1.8884</strain>
        <strain evidence="2">CGMCC 1.8885</strain>
    </source>
</reference>
<dbReference type="Gene3D" id="3.40.50.1000">
    <property type="entry name" value="HAD superfamily/HAD-like"/>
    <property type="match status" value="1"/>
</dbReference>
<evidence type="ECO:0000313" key="5">
    <source>
        <dbReference type="Proteomes" id="UP000652720"/>
    </source>
</evidence>
<dbReference type="GeneID" id="59164482"/>
<dbReference type="GO" id="GO:0016787">
    <property type="term" value="F:hydrolase activity"/>
    <property type="evidence" value="ECO:0007669"/>
    <property type="project" value="UniProtKB-KW"/>
</dbReference>
<name>A0AAV4K3P3_9DEIO</name>
<protein>
    <submittedName>
        <fullName evidence="2">Hydrolase</fullName>
    </submittedName>
</protein>
<keyword evidence="4" id="KW-1185">Reference proteome</keyword>
<evidence type="ECO:0000313" key="4">
    <source>
        <dbReference type="Proteomes" id="UP000630135"/>
    </source>
</evidence>
<comment type="caution">
    <text evidence="2">The sequence shown here is derived from an EMBL/GenBank/DDBJ whole genome shotgun (WGS) entry which is preliminary data.</text>
</comment>
<evidence type="ECO:0000313" key="3">
    <source>
        <dbReference type="EMBL" id="GGP28793.1"/>
    </source>
</evidence>
<dbReference type="SUPFAM" id="SSF56784">
    <property type="entry name" value="HAD-like"/>
    <property type="match status" value="1"/>
</dbReference>
<dbReference type="EMBL" id="BMLZ01000003">
    <property type="protein sequence ID" value="GGP28793.1"/>
    <property type="molecule type" value="Genomic_DNA"/>
</dbReference>
<gene>
    <name evidence="3" type="ORF">GCM10008021_04440</name>
    <name evidence="2" type="ORF">GCM10010914_07770</name>
</gene>
<dbReference type="Pfam" id="PF00702">
    <property type="entry name" value="Hydrolase"/>
    <property type="match status" value="1"/>
</dbReference>